<evidence type="ECO:0008006" key="4">
    <source>
        <dbReference type="Google" id="ProtNLM"/>
    </source>
</evidence>
<feature type="transmembrane region" description="Helical" evidence="1">
    <location>
        <begin position="197"/>
        <end position="215"/>
    </location>
</feature>
<evidence type="ECO:0000256" key="1">
    <source>
        <dbReference type="SAM" id="Phobius"/>
    </source>
</evidence>
<protein>
    <recommendedName>
        <fullName evidence="4">Glycosyltransferase RgtA/B/C/D-like domain-containing protein</fullName>
    </recommendedName>
</protein>
<proteinExistence type="predicted"/>
<feature type="transmembrane region" description="Helical" evidence="1">
    <location>
        <begin position="15"/>
        <end position="41"/>
    </location>
</feature>
<feature type="transmembrane region" description="Helical" evidence="1">
    <location>
        <begin position="222"/>
        <end position="239"/>
    </location>
</feature>
<feature type="transmembrane region" description="Helical" evidence="1">
    <location>
        <begin position="275"/>
        <end position="297"/>
    </location>
</feature>
<feature type="non-terminal residue" evidence="2">
    <location>
        <position position="316"/>
    </location>
</feature>
<feature type="transmembrane region" description="Helical" evidence="1">
    <location>
        <begin position="245"/>
        <end position="263"/>
    </location>
</feature>
<keyword evidence="1" id="KW-0812">Transmembrane</keyword>
<reference evidence="3" key="1">
    <citation type="submission" date="2017-09" db="EMBL/GenBank/DDBJ databases">
        <title>Depth-based differentiation of microbial function through sediment-hosted aquifers and enrichment of novel symbionts in the deep terrestrial subsurface.</title>
        <authorList>
            <person name="Probst A.J."/>
            <person name="Ladd B."/>
            <person name="Jarett J.K."/>
            <person name="Geller-Mcgrath D.E."/>
            <person name="Sieber C.M.K."/>
            <person name="Emerson J.B."/>
            <person name="Anantharaman K."/>
            <person name="Thomas B.C."/>
            <person name="Malmstrom R."/>
            <person name="Stieglmeier M."/>
            <person name="Klingl A."/>
            <person name="Woyke T."/>
            <person name="Ryan C.M."/>
            <person name="Banfield J.F."/>
        </authorList>
    </citation>
    <scope>NUCLEOTIDE SEQUENCE [LARGE SCALE GENOMIC DNA]</scope>
</reference>
<keyword evidence="1" id="KW-1133">Transmembrane helix</keyword>
<gene>
    <name evidence="2" type="ORF">CO009_00180</name>
</gene>
<feature type="transmembrane region" description="Helical" evidence="1">
    <location>
        <begin position="97"/>
        <end position="116"/>
    </location>
</feature>
<sequence>MIFGYPVSEQQLEVLYLFGINGFVSLWILRLLSLILMIFVLKMWKSIFYKFKFSNIGWYSSIVLAISPLIFVLILVYPLVCVKLLIVAVFFQKSLKNKYYLVVLGLILILFNINILGNNPAIFNKLDLQDAQNEVTKRISAEDSVLNSIYLPLAIRRASYNKLFISYKQILGEILPFFDFETIFFQEINPLMQKSVVMFYWPEVYLFVLGIFALFKLKNNKLFNFLGGSIFIAVIDYVFSEGSSYLRLVLVVFPLSIIIAFGLNHLVEMTRKYHVISIVALTGVSLFILMGVGTSFYDLNVRPDYWLDNRPIAFEF</sequence>
<keyword evidence="1" id="KW-0472">Membrane</keyword>
<accession>A0A2M8GKS2</accession>
<feature type="transmembrane region" description="Helical" evidence="1">
    <location>
        <begin position="165"/>
        <end position="185"/>
    </location>
</feature>
<dbReference type="EMBL" id="PFQM01000004">
    <property type="protein sequence ID" value="PJC81153.1"/>
    <property type="molecule type" value="Genomic_DNA"/>
</dbReference>
<evidence type="ECO:0000313" key="2">
    <source>
        <dbReference type="EMBL" id="PJC81153.1"/>
    </source>
</evidence>
<organism evidence="2 3">
    <name type="scientific">Candidatus Shapirobacteria bacterium CG_4_8_14_3_um_filter_35_11</name>
    <dbReference type="NCBI Taxonomy" id="1974874"/>
    <lineage>
        <taxon>Bacteria</taxon>
        <taxon>Candidatus Shapironibacteriota</taxon>
    </lineage>
</organism>
<comment type="caution">
    <text evidence="2">The sequence shown here is derived from an EMBL/GenBank/DDBJ whole genome shotgun (WGS) entry which is preliminary data.</text>
</comment>
<evidence type="ECO:0000313" key="3">
    <source>
        <dbReference type="Proteomes" id="UP000228960"/>
    </source>
</evidence>
<feature type="transmembrane region" description="Helical" evidence="1">
    <location>
        <begin position="62"/>
        <end position="91"/>
    </location>
</feature>
<dbReference type="Proteomes" id="UP000228960">
    <property type="component" value="Unassembled WGS sequence"/>
</dbReference>
<name>A0A2M8GKS2_9BACT</name>
<dbReference type="AlphaFoldDB" id="A0A2M8GKS2"/>